<evidence type="ECO:0000313" key="2">
    <source>
        <dbReference type="EMBL" id="MDF9300833.1"/>
    </source>
</evidence>
<dbReference type="Proteomes" id="UP001146336">
    <property type="component" value="Unassembled WGS sequence"/>
</dbReference>
<organism evidence="2 3">
    <name type="scientific">Weissella fermenti</name>
    <dbReference type="NCBI Taxonomy" id="2987699"/>
    <lineage>
        <taxon>Bacteria</taxon>
        <taxon>Bacillati</taxon>
        <taxon>Bacillota</taxon>
        <taxon>Bacilli</taxon>
        <taxon>Lactobacillales</taxon>
        <taxon>Lactobacillaceae</taxon>
        <taxon>Weissella</taxon>
    </lineage>
</organism>
<dbReference type="EMBL" id="JAOZFC020000004">
    <property type="protein sequence ID" value="MDF9300833.1"/>
    <property type="molecule type" value="Genomic_DNA"/>
</dbReference>
<sequence length="315" mass="36610">MFKRGHRVRYFYRNLPGIVIGALTSIFAIPFLVYLLREVVDWYEKGVVQTSGWYILAALLAFYAAAVALVYYLYRRYRYQSKFWGKLYKLHLVSKNLVNFDFYTETQKDGKSVVSYWPRVYLKFNGLNGFKLFLPLDGNKFQEQFSRGDFSSHVVTSTRATISEHMAVDGFALFEFLIFPLDLRLKMTEVKVTDHSIELMSGLDWNFEKNPHMLIAGDTGAGKSYFIFSLLSALLQLGADVRVADPKMTDIAGLRYTETLKGKVAYTSDFILQRFSQFYDDMMKRLKEYDKLNVKGDDIANYRSFGFKPVFFVFD</sequence>
<feature type="transmembrane region" description="Helical" evidence="1">
    <location>
        <begin position="53"/>
        <end position="74"/>
    </location>
</feature>
<feature type="transmembrane region" description="Helical" evidence="1">
    <location>
        <begin position="12"/>
        <end position="33"/>
    </location>
</feature>
<protein>
    <recommendedName>
        <fullName evidence="4">Cell division protein FtsK</fullName>
    </recommendedName>
</protein>
<dbReference type="RefSeq" id="WP_199404816.1">
    <property type="nucleotide sequence ID" value="NZ_JAOZFC020000004.1"/>
</dbReference>
<gene>
    <name evidence="2" type="ORF">OIT47_011225</name>
</gene>
<name>A0ABT6D6R1_9LACO</name>
<keyword evidence="1" id="KW-0472">Membrane</keyword>
<dbReference type="SUPFAM" id="SSF52540">
    <property type="entry name" value="P-loop containing nucleoside triphosphate hydrolases"/>
    <property type="match status" value="1"/>
</dbReference>
<evidence type="ECO:0000313" key="3">
    <source>
        <dbReference type="Proteomes" id="UP001146336"/>
    </source>
</evidence>
<dbReference type="InterPro" id="IPR027417">
    <property type="entry name" value="P-loop_NTPase"/>
</dbReference>
<keyword evidence="1" id="KW-0812">Transmembrane</keyword>
<keyword evidence="1" id="KW-1133">Transmembrane helix</keyword>
<evidence type="ECO:0000256" key="1">
    <source>
        <dbReference type="SAM" id="Phobius"/>
    </source>
</evidence>
<accession>A0ABT6D6R1</accession>
<reference evidence="2" key="1">
    <citation type="submission" date="2023-03" db="EMBL/GenBank/DDBJ databases">
        <title>Comparative genomics of Weissella fermenti BK2, and weissella type species.</title>
        <authorList>
            <person name="Lee J.K."/>
            <person name="Baek J.H."/>
            <person name="Kim J.M."/>
            <person name="Choi D.G."/>
            <person name="Jeon C.O."/>
        </authorList>
    </citation>
    <scope>NUCLEOTIDE SEQUENCE</scope>
    <source>
        <strain evidence="2">BK2</strain>
    </source>
</reference>
<comment type="caution">
    <text evidence="2">The sequence shown here is derived from an EMBL/GenBank/DDBJ whole genome shotgun (WGS) entry which is preliminary data.</text>
</comment>
<keyword evidence="3" id="KW-1185">Reference proteome</keyword>
<dbReference type="Gene3D" id="3.40.50.300">
    <property type="entry name" value="P-loop containing nucleotide triphosphate hydrolases"/>
    <property type="match status" value="1"/>
</dbReference>
<evidence type="ECO:0008006" key="4">
    <source>
        <dbReference type="Google" id="ProtNLM"/>
    </source>
</evidence>
<proteinExistence type="predicted"/>